<sequence length="290" mass="31945">MATRVSRHAFPADSATAEGNVARVQSLARILGRLEESEMSRSRALGSALTVAKQYCAADPEASNLETWEAWVTAMQVGCALFDSATAAEGPVPCRIGSQGEVRNLPATGATSYTHAGAWLTSVYLATVCRENERLDRLMQVPVSFLRASGAEIEEYVYGWVEALQNFWNGRAAETWAKLIDAINGTDVETVPVFNRELTLKIMYPPVELFQLLNRGETEQFNTSLAGFLAWHKQYWTGSEARSLDSEGLVALSLLAIVCMAYDNDVPIEVESEYLPKHLLKRSWVGECDA</sequence>
<dbReference type="RefSeq" id="WP_390317044.1">
    <property type="nucleotide sequence ID" value="NZ_JBHSPB010000009.1"/>
</dbReference>
<proteinExistence type="predicted"/>
<organism evidence="1 2">
    <name type="scientific">Streptomyces gamaensis</name>
    <dbReference type="NCBI Taxonomy" id="1763542"/>
    <lineage>
        <taxon>Bacteria</taxon>
        <taxon>Bacillati</taxon>
        <taxon>Actinomycetota</taxon>
        <taxon>Actinomycetes</taxon>
        <taxon>Kitasatosporales</taxon>
        <taxon>Streptomycetaceae</taxon>
        <taxon>Streptomyces</taxon>
    </lineage>
</organism>
<dbReference type="Proteomes" id="UP001596083">
    <property type="component" value="Unassembled WGS sequence"/>
</dbReference>
<gene>
    <name evidence="1" type="ORF">ACFP1Z_16155</name>
</gene>
<dbReference type="InterPro" id="IPR029074">
    <property type="entry name" value="Imm49"/>
</dbReference>
<keyword evidence="2" id="KW-1185">Reference proteome</keyword>
<dbReference type="Pfam" id="PF15575">
    <property type="entry name" value="Imm49"/>
    <property type="match status" value="1"/>
</dbReference>
<evidence type="ECO:0000313" key="2">
    <source>
        <dbReference type="Proteomes" id="UP001596083"/>
    </source>
</evidence>
<comment type="caution">
    <text evidence="1">The sequence shown here is derived from an EMBL/GenBank/DDBJ whole genome shotgun (WGS) entry which is preliminary data.</text>
</comment>
<accession>A0ABW0YZ22</accession>
<reference evidence="2" key="1">
    <citation type="journal article" date="2019" name="Int. J. Syst. Evol. Microbiol.">
        <title>The Global Catalogue of Microorganisms (GCM) 10K type strain sequencing project: providing services to taxonomists for standard genome sequencing and annotation.</title>
        <authorList>
            <consortium name="The Broad Institute Genomics Platform"/>
            <consortium name="The Broad Institute Genome Sequencing Center for Infectious Disease"/>
            <person name="Wu L."/>
            <person name="Ma J."/>
        </authorList>
    </citation>
    <scope>NUCLEOTIDE SEQUENCE [LARGE SCALE GENOMIC DNA]</scope>
    <source>
        <strain evidence="2">CGMCC 4.7304</strain>
    </source>
</reference>
<protein>
    <submittedName>
        <fullName evidence="1">Immunity 49 family protein</fullName>
    </submittedName>
</protein>
<evidence type="ECO:0000313" key="1">
    <source>
        <dbReference type="EMBL" id="MFC5721706.1"/>
    </source>
</evidence>
<name>A0ABW0YZ22_9ACTN</name>
<dbReference type="EMBL" id="JBHSPB010000009">
    <property type="protein sequence ID" value="MFC5721706.1"/>
    <property type="molecule type" value="Genomic_DNA"/>
</dbReference>